<organism evidence="2">
    <name type="scientific">Oryza glumipatula</name>
    <dbReference type="NCBI Taxonomy" id="40148"/>
    <lineage>
        <taxon>Eukaryota</taxon>
        <taxon>Viridiplantae</taxon>
        <taxon>Streptophyta</taxon>
        <taxon>Embryophyta</taxon>
        <taxon>Tracheophyta</taxon>
        <taxon>Spermatophyta</taxon>
        <taxon>Magnoliopsida</taxon>
        <taxon>Liliopsida</taxon>
        <taxon>Poales</taxon>
        <taxon>Poaceae</taxon>
        <taxon>BOP clade</taxon>
        <taxon>Oryzoideae</taxon>
        <taxon>Oryzeae</taxon>
        <taxon>Oryzinae</taxon>
        <taxon>Oryza</taxon>
    </lineage>
</organism>
<feature type="region of interest" description="Disordered" evidence="1">
    <location>
        <begin position="83"/>
        <end position="170"/>
    </location>
</feature>
<feature type="compositionally biased region" description="Pro residues" evidence="1">
    <location>
        <begin position="137"/>
        <end position="156"/>
    </location>
</feature>
<feature type="compositionally biased region" description="Pro residues" evidence="1">
    <location>
        <begin position="85"/>
        <end position="97"/>
    </location>
</feature>
<dbReference type="HOGENOM" id="CLU_1443148_0_0_1"/>
<accession>A0A0E0ATZ2</accession>
<proteinExistence type="predicted"/>
<evidence type="ECO:0000256" key="1">
    <source>
        <dbReference type="SAM" id="MobiDB-lite"/>
    </source>
</evidence>
<dbReference type="Proteomes" id="UP000026961">
    <property type="component" value="Chromosome 8"/>
</dbReference>
<dbReference type="AlphaFoldDB" id="A0A0E0ATZ2"/>
<name>A0A0E0ATZ2_9ORYZ</name>
<keyword evidence="3" id="KW-1185">Reference proteome</keyword>
<evidence type="ECO:0000313" key="2">
    <source>
        <dbReference type="EnsemblPlants" id="OGLUM08G11430.1"/>
    </source>
</evidence>
<reference evidence="2" key="2">
    <citation type="submission" date="2018-05" db="EMBL/GenBank/DDBJ databases">
        <title>OgluRS3 (Oryza glumaepatula Reference Sequence Version 3).</title>
        <authorList>
            <person name="Zhang J."/>
            <person name="Kudrna D."/>
            <person name="Lee S."/>
            <person name="Talag J."/>
            <person name="Welchert J."/>
            <person name="Wing R.A."/>
        </authorList>
    </citation>
    <scope>NUCLEOTIDE SEQUENCE [LARGE SCALE GENOMIC DNA]</scope>
</reference>
<evidence type="ECO:0000313" key="3">
    <source>
        <dbReference type="Proteomes" id="UP000026961"/>
    </source>
</evidence>
<sequence length="188" mass="19548">MAMLLWVGDVCFGGGLARHSRPSPAQPRKKHGAQILQPYPRILPRTHAASRIASTPSLAPLRAGGAARSPCSLACSPHTRAAIPPSLPPIAAAPPSPAVGRKVGGGAGRAEEVGDPWRGVLPPPLHPDQRPSSRSPQTPPGKPQSPSSPTPPPLQPKHPGGLDLLGSFQPSLDESGLALLGSRDQKWW</sequence>
<dbReference type="EnsemblPlants" id="OGLUM08G11430.1">
    <property type="protein sequence ID" value="OGLUM08G11430.1"/>
    <property type="gene ID" value="OGLUM08G11430"/>
</dbReference>
<dbReference type="Gramene" id="OGLUM08G11430.1">
    <property type="protein sequence ID" value="OGLUM08G11430.1"/>
    <property type="gene ID" value="OGLUM08G11430"/>
</dbReference>
<reference evidence="2" key="1">
    <citation type="submission" date="2015-04" db="UniProtKB">
        <authorList>
            <consortium name="EnsemblPlants"/>
        </authorList>
    </citation>
    <scope>IDENTIFICATION</scope>
</reference>
<protein>
    <submittedName>
        <fullName evidence="2">Uncharacterized protein</fullName>
    </submittedName>
</protein>